<dbReference type="Proteomes" id="UP000095284">
    <property type="component" value="Unplaced"/>
</dbReference>
<dbReference type="Proteomes" id="UP000582659">
    <property type="component" value="Unassembled WGS sequence"/>
</dbReference>
<dbReference type="EMBL" id="CAJFDI010000001">
    <property type="protein sequence ID" value="CAD5210833.1"/>
    <property type="molecule type" value="Genomic_DNA"/>
</dbReference>
<protein>
    <submittedName>
        <fullName evidence="1">(pine wood nematode) hypothetical protein</fullName>
    </submittedName>
</protein>
<accession>A0A1I7S7V7</accession>
<reference evidence="5" key="1">
    <citation type="submission" date="2016-11" db="UniProtKB">
        <authorList>
            <consortium name="WormBaseParasite"/>
        </authorList>
    </citation>
    <scope>IDENTIFICATION</scope>
</reference>
<dbReference type="WBParaSite" id="BXY_0910000.1">
    <property type="protein sequence ID" value="BXY_0910000.1"/>
    <property type="gene ID" value="BXY_0910000"/>
</dbReference>
<sequence length="431" mass="49420">MSPQFGAEESADTPFSSASNFFECLHTPCCLVEFVEEKAPLGELERPAIPLKMSQPPRLNRASREWTMRWCSTHFLMPKQKICIVSNSFLGTMRLSGNFDLFISPLRVSSDHIFTTFSISEASLITALLRVRRHITLDIWLAAAAQFSVVKKAVTMLKSLPYLKTISLSFFFPGGRRVAFDYFVHSLQRKIARMNTSWTLAKRLPERLDLSEFEGHVAEYLTDSPPSRQNYTQIFAINVQKLAINGRLDFRDVHFERFIPNTTVLEFRYMGNRCTPFHLIRAFPCFKMLFPRMRQASFEVEVEFPLCESVDHFVMLLKSFIRNLDDLKAICNSNSVKLKLLKAGLISQVRVAPPVNPNWYESVLEVIQMKGATLLDSGTSYTVTEPHQYSASVRGRYINIVYDNGDEMEKRTIRMTIWQLPSFVSRGNATC</sequence>
<evidence type="ECO:0000313" key="5">
    <source>
        <dbReference type="WBParaSite" id="BXY_0910000.1"/>
    </source>
</evidence>
<proteinExistence type="predicted"/>
<evidence type="ECO:0000313" key="3">
    <source>
        <dbReference type="Proteomes" id="UP000095284"/>
    </source>
</evidence>
<dbReference type="Proteomes" id="UP000659654">
    <property type="component" value="Unassembled WGS sequence"/>
</dbReference>
<dbReference type="EMBL" id="CAJFCV020000001">
    <property type="protein sequence ID" value="CAG9087107.1"/>
    <property type="molecule type" value="Genomic_DNA"/>
</dbReference>
<keyword evidence="4" id="KW-1185">Reference proteome</keyword>
<name>A0A1I7S7V7_BURXY</name>
<evidence type="ECO:0000313" key="1">
    <source>
        <dbReference type="EMBL" id="CAD5210833.1"/>
    </source>
</evidence>
<evidence type="ECO:0000313" key="2">
    <source>
        <dbReference type="EMBL" id="CAG9087107.1"/>
    </source>
</evidence>
<gene>
    <name evidence="1" type="ORF">BXYJ_LOCUS2126</name>
</gene>
<evidence type="ECO:0000313" key="4">
    <source>
        <dbReference type="Proteomes" id="UP000659654"/>
    </source>
</evidence>
<reference evidence="2" key="2">
    <citation type="submission" date="2020-08" db="EMBL/GenBank/DDBJ databases">
        <authorList>
            <person name="Kikuchi T."/>
        </authorList>
    </citation>
    <scope>NUCLEOTIDE SEQUENCE</scope>
    <source>
        <strain evidence="1">Ka4C1</strain>
    </source>
</reference>
<dbReference type="AlphaFoldDB" id="A0A1I7S7V7"/>
<organism evidence="3 5">
    <name type="scientific">Bursaphelenchus xylophilus</name>
    <name type="common">Pinewood nematode worm</name>
    <name type="synonym">Aphelenchoides xylophilus</name>
    <dbReference type="NCBI Taxonomy" id="6326"/>
    <lineage>
        <taxon>Eukaryota</taxon>
        <taxon>Metazoa</taxon>
        <taxon>Ecdysozoa</taxon>
        <taxon>Nematoda</taxon>
        <taxon>Chromadorea</taxon>
        <taxon>Rhabditida</taxon>
        <taxon>Tylenchina</taxon>
        <taxon>Tylenchomorpha</taxon>
        <taxon>Aphelenchoidea</taxon>
        <taxon>Aphelenchoididae</taxon>
        <taxon>Bursaphelenchus</taxon>
    </lineage>
</organism>